<dbReference type="Proteomes" id="UP000193642">
    <property type="component" value="Unassembled WGS sequence"/>
</dbReference>
<gene>
    <name evidence="2" type="ORF">BCR33DRAFT_716641</name>
</gene>
<reference evidence="2 3" key="1">
    <citation type="submission" date="2016-07" db="EMBL/GenBank/DDBJ databases">
        <title>Pervasive Adenine N6-methylation of Active Genes in Fungi.</title>
        <authorList>
            <consortium name="DOE Joint Genome Institute"/>
            <person name="Mondo S.J."/>
            <person name="Dannebaum R.O."/>
            <person name="Kuo R.C."/>
            <person name="Labutti K."/>
            <person name="Haridas S."/>
            <person name="Kuo A."/>
            <person name="Salamov A."/>
            <person name="Ahrendt S.R."/>
            <person name="Lipzen A."/>
            <person name="Sullivan W."/>
            <person name="Andreopoulos W.B."/>
            <person name="Clum A."/>
            <person name="Lindquist E."/>
            <person name="Daum C."/>
            <person name="Ramamoorthy G.K."/>
            <person name="Gryganskyi A."/>
            <person name="Culley D."/>
            <person name="Magnuson J.K."/>
            <person name="James T.Y."/>
            <person name="O'Malley M.A."/>
            <person name="Stajich J.E."/>
            <person name="Spatafora J.W."/>
            <person name="Visel A."/>
            <person name="Grigoriev I.V."/>
        </authorList>
    </citation>
    <scope>NUCLEOTIDE SEQUENCE [LARGE SCALE GENOMIC DNA]</scope>
    <source>
        <strain evidence="2 3">JEL800</strain>
    </source>
</reference>
<keyword evidence="1" id="KW-0732">Signal</keyword>
<dbReference type="EMBL" id="MCGO01000020">
    <property type="protein sequence ID" value="ORY45360.1"/>
    <property type="molecule type" value="Genomic_DNA"/>
</dbReference>
<accession>A0A1Y2CE68</accession>
<organism evidence="2 3">
    <name type="scientific">Rhizoclosmatium globosum</name>
    <dbReference type="NCBI Taxonomy" id="329046"/>
    <lineage>
        <taxon>Eukaryota</taxon>
        <taxon>Fungi</taxon>
        <taxon>Fungi incertae sedis</taxon>
        <taxon>Chytridiomycota</taxon>
        <taxon>Chytridiomycota incertae sedis</taxon>
        <taxon>Chytridiomycetes</taxon>
        <taxon>Chytridiales</taxon>
        <taxon>Chytriomycetaceae</taxon>
        <taxon>Rhizoclosmatium</taxon>
    </lineage>
</organism>
<evidence type="ECO:0000256" key="1">
    <source>
        <dbReference type="SAM" id="SignalP"/>
    </source>
</evidence>
<name>A0A1Y2CE68_9FUNG</name>
<sequence>MESPRTFLVMMVVSLLLDPSQMELIRRDFSVVSDIQRECVCKAWTWSRASC</sequence>
<protein>
    <submittedName>
        <fullName evidence="2">Uncharacterized protein</fullName>
    </submittedName>
</protein>
<comment type="caution">
    <text evidence="2">The sequence shown here is derived from an EMBL/GenBank/DDBJ whole genome shotgun (WGS) entry which is preliminary data.</text>
</comment>
<evidence type="ECO:0000313" key="3">
    <source>
        <dbReference type="Proteomes" id="UP000193642"/>
    </source>
</evidence>
<proteinExistence type="predicted"/>
<evidence type="ECO:0000313" key="2">
    <source>
        <dbReference type="EMBL" id="ORY45360.1"/>
    </source>
</evidence>
<feature type="signal peptide" evidence="1">
    <location>
        <begin position="1"/>
        <end position="22"/>
    </location>
</feature>
<keyword evidence="3" id="KW-1185">Reference proteome</keyword>
<dbReference type="AlphaFoldDB" id="A0A1Y2CE68"/>
<feature type="chain" id="PRO_5012869822" evidence="1">
    <location>
        <begin position="23"/>
        <end position="51"/>
    </location>
</feature>